<reference evidence="1" key="1">
    <citation type="journal article" date="2020" name="mSystems">
        <title>Genome- and Community-Level Interaction Insights into Carbon Utilization and Element Cycling Functions of Hydrothermarchaeota in Hydrothermal Sediment.</title>
        <authorList>
            <person name="Zhou Z."/>
            <person name="Liu Y."/>
            <person name="Xu W."/>
            <person name="Pan J."/>
            <person name="Luo Z.H."/>
            <person name="Li M."/>
        </authorList>
    </citation>
    <scope>NUCLEOTIDE SEQUENCE [LARGE SCALE GENOMIC DNA]</scope>
    <source>
        <strain evidence="1">SpSt-1217</strain>
    </source>
</reference>
<dbReference type="Proteomes" id="UP000886047">
    <property type="component" value="Unassembled WGS sequence"/>
</dbReference>
<evidence type="ECO:0000313" key="1">
    <source>
        <dbReference type="EMBL" id="HDR51580.1"/>
    </source>
</evidence>
<protein>
    <submittedName>
        <fullName evidence="1">Uncharacterized protein</fullName>
    </submittedName>
</protein>
<gene>
    <name evidence="1" type="ORF">ENN90_08165</name>
</gene>
<organism evidence="1">
    <name type="scientific">Mariniphaga anaerophila</name>
    <dbReference type="NCBI Taxonomy" id="1484053"/>
    <lineage>
        <taxon>Bacteria</taxon>
        <taxon>Pseudomonadati</taxon>
        <taxon>Bacteroidota</taxon>
        <taxon>Bacteroidia</taxon>
        <taxon>Marinilabiliales</taxon>
        <taxon>Prolixibacteraceae</taxon>
        <taxon>Mariniphaga</taxon>
    </lineage>
</organism>
<comment type="caution">
    <text evidence="1">The sequence shown here is derived from an EMBL/GenBank/DDBJ whole genome shotgun (WGS) entry which is preliminary data.</text>
</comment>
<dbReference type="EMBL" id="DSDK01000449">
    <property type="protein sequence ID" value="HDR51580.1"/>
    <property type="molecule type" value="Genomic_DNA"/>
</dbReference>
<proteinExistence type="predicted"/>
<accession>A0A831LUN4</accession>
<name>A0A831LUN4_9BACT</name>
<sequence>MTKEQFDDFIAKNDLYGFDGLIKITLENGQAHEAVWITTLPQLEKSTDGKFGGIAEKEVFFLFGKNEYLVCGAEEIIDLDCLQKKYLGGK</sequence>
<dbReference type="AlphaFoldDB" id="A0A831LUN4"/>